<feature type="non-terminal residue" evidence="2">
    <location>
        <position position="133"/>
    </location>
</feature>
<dbReference type="Gene3D" id="4.10.1080.10">
    <property type="entry name" value="TSP type-3 repeat"/>
    <property type="match status" value="1"/>
</dbReference>
<feature type="region of interest" description="Disordered" evidence="1">
    <location>
        <begin position="36"/>
        <end position="63"/>
    </location>
</feature>
<evidence type="ECO:0000256" key="1">
    <source>
        <dbReference type="SAM" id="MobiDB-lite"/>
    </source>
</evidence>
<evidence type="ECO:0000313" key="2">
    <source>
        <dbReference type="EMBL" id="SVC44336.1"/>
    </source>
</evidence>
<dbReference type="SUPFAM" id="SSF103647">
    <property type="entry name" value="TSP type-3 repeat"/>
    <property type="match status" value="1"/>
</dbReference>
<proteinExistence type="predicted"/>
<dbReference type="GO" id="GO:0005509">
    <property type="term" value="F:calcium ion binding"/>
    <property type="evidence" value="ECO:0007669"/>
    <property type="project" value="InterPro"/>
</dbReference>
<organism evidence="2">
    <name type="scientific">marine metagenome</name>
    <dbReference type="NCBI Taxonomy" id="408172"/>
    <lineage>
        <taxon>unclassified sequences</taxon>
        <taxon>metagenomes</taxon>
        <taxon>ecological metagenomes</taxon>
    </lineage>
</organism>
<reference evidence="2" key="1">
    <citation type="submission" date="2018-05" db="EMBL/GenBank/DDBJ databases">
        <authorList>
            <person name="Lanie J.A."/>
            <person name="Ng W.-L."/>
            <person name="Kazmierczak K.M."/>
            <person name="Andrzejewski T.M."/>
            <person name="Davidsen T.M."/>
            <person name="Wayne K.J."/>
            <person name="Tettelin H."/>
            <person name="Glass J.I."/>
            <person name="Rusch D."/>
            <person name="Podicherti R."/>
            <person name="Tsui H.-C.T."/>
            <person name="Winkler M.E."/>
        </authorList>
    </citation>
    <scope>NUCLEOTIDE SEQUENCE</scope>
</reference>
<dbReference type="AlphaFoldDB" id="A0A382M629"/>
<protein>
    <submittedName>
        <fullName evidence="2">Uncharacterized protein</fullName>
    </submittedName>
</protein>
<name>A0A382M629_9ZZZZ</name>
<dbReference type="InterPro" id="IPR028974">
    <property type="entry name" value="TSP_type-3_rpt"/>
</dbReference>
<sequence length="133" mass="14525">MRGQKYQALIVVILLLTALPYSPFLSRASSIEKDLNAEKDIDGDGVPDSPMRDSDGDGLSDDYEISLGFDPTELDMDGDGISDFAEQDFWNDLVNEDFVPPNMEDLYDCEGDIDGDGISNCMDPDADGDGKTD</sequence>
<accession>A0A382M629</accession>
<gene>
    <name evidence="2" type="ORF">METZ01_LOCUS297190</name>
</gene>
<dbReference type="EMBL" id="UINC01091512">
    <property type="protein sequence ID" value="SVC44336.1"/>
    <property type="molecule type" value="Genomic_DNA"/>
</dbReference>